<gene>
    <name evidence="4" type="ORF">SAMN04487995_4544</name>
</gene>
<dbReference type="Gene3D" id="2.60.120.1440">
    <property type="match status" value="1"/>
</dbReference>
<dbReference type="EMBL" id="FNXY01000007">
    <property type="protein sequence ID" value="SEJ41095.1"/>
    <property type="molecule type" value="Genomic_DNA"/>
</dbReference>
<dbReference type="Pfam" id="PF04773">
    <property type="entry name" value="FecR"/>
    <property type="match status" value="1"/>
</dbReference>
<dbReference type="Gene3D" id="3.55.50.30">
    <property type="match status" value="1"/>
</dbReference>
<feature type="domain" description="Protein FecR C-terminal" evidence="3">
    <location>
        <begin position="347"/>
        <end position="414"/>
    </location>
</feature>
<dbReference type="InterPro" id="IPR032508">
    <property type="entry name" value="FecR_C"/>
</dbReference>
<keyword evidence="1" id="KW-0472">Membrane</keyword>
<sequence length="419" mass="47063">MEENYYPFLEKYAENRHTEEEHQAFMRWFNSISPVEARNVMDRYQHILKNSAEPANSDIYSDLIGKIEDRIDRMEQEQVLDYEDEHETDVVSLWWYFRRFAVAAVLVLIGIGSYYILMQKSKPAKNIAAQALESDAAPGGNKAMLTLADGSVINLNEAGDGQIASQSGININKVTDGQLVYGKQLEDRDGIPNKTGIYNQITTPKAGQYQIRLSDGTNVWLNSLSSIRFPAVFSADERKVEITGEVYFEVAKVSLNKKRVPFMVVSNNQIIEVIGTHFNVNSYRDESVVKTTLLEGSVKVSTIAEGKISLETVKLKPGEQSIVKPKQAAIAVEKVDTESAVAWQKGYFKFKDTSIQEVMRQLSRWYDLDVVYSGPLPQDQFTGYVSKKVAISSILDILEEGGGVKFKVKDKQVEVSAVE</sequence>
<evidence type="ECO:0000259" key="2">
    <source>
        <dbReference type="Pfam" id="PF04773"/>
    </source>
</evidence>
<dbReference type="OrthoDB" id="1452822at2"/>
<accession>A0A1H6YWD0</accession>
<evidence type="ECO:0000313" key="5">
    <source>
        <dbReference type="Proteomes" id="UP000199532"/>
    </source>
</evidence>
<name>A0A1H6YWD0_9BACT</name>
<dbReference type="InterPro" id="IPR006860">
    <property type="entry name" value="FecR"/>
</dbReference>
<evidence type="ECO:0000313" key="4">
    <source>
        <dbReference type="EMBL" id="SEJ41095.1"/>
    </source>
</evidence>
<reference evidence="4 5" key="1">
    <citation type="submission" date="2016-10" db="EMBL/GenBank/DDBJ databases">
        <authorList>
            <person name="de Groot N.N."/>
        </authorList>
    </citation>
    <scope>NUCLEOTIDE SEQUENCE [LARGE SCALE GENOMIC DNA]</scope>
    <source>
        <strain evidence="4 5">DSM 19938</strain>
    </source>
</reference>
<protein>
    <submittedName>
        <fullName evidence="4">FecR family protein</fullName>
    </submittedName>
</protein>
<feature type="transmembrane region" description="Helical" evidence="1">
    <location>
        <begin position="96"/>
        <end position="117"/>
    </location>
</feature>
<dbReference type="Proteomes" id="UP000199532">
    <property type="component" value="Unassembled WGS sequence"/>
</dbReference>
<dbReference type="InterPro" id="IPR012373">
    <property type="entry name" value="Ferrdict_sens_TM"/>
</dbReference>
<keyword evidence="1" id="KW-0812">Transmembrane</keyword>
<keyword evidence="5" id="KW-1185">Reference proteome</keyword>
<dbReference type="PANTHER" id="PTHR30273">
    <property type="entry name" value="PERIPLASMIC SIGNAL SENSOR AND SIGMA FACTOR ACTIVATOR FECR-RELATED"/>
    <property type="match status" value="1"/>
</dbReference>
<feature type="domain" description="FecR protein" evidence="2">
    <location>
        <begin position="200"/>
        <end position="299"/>
    </location>
</feature>
<organism evidence="4 5">
    <name type="scientific">Dyadobacter koreensis</name>
    <dbReference type="NCBI Taxonomy" id="408657"/>
    <lineage>
        <taxon>Bacteria</taxon>
        <taxon>Pseudomonadati</taxon>
        <taxon>Bacteroidota</taxon>
        <taxon>Cytophagia</taxon>
        <taxon>Cytophagales</taxon>
        <taxon>Spirosomataceae</taxon>
        <taxon>Dyadobacter</taxon>
    </lineage>
</organism>
<dbReference type="STRING" id="408657.SAMN04487995_4544"/>
<dbReference type="PANTHER" id="PTHR30273:SF2">
    <property type="entry name" value="PROTEIN FECR"/>
    <property type="match status" value="1"/>
</dbReference>
<dbReference type="GO" id="GO:0016989">
    <property type="term" value="F:sigma factor antagonist activity"/>
    <property type="evidence" value="ECO:0007669"/>
    <property type="project" value="TreeGrafter"/>
</dbReference>
<dbReference type="Pfam" id="PF16344">
    <property type="entry name" value="FecR_C"/>
    <property type="match status" value="1"/>
</dbReference>
<evidence type="ECO:0000259" key="3">
    <source>
        <dbReference type="Pfam" id="PF16344"/>
    </source>
</evidence>
<evidence type="ECO:0000256" key="1">
    <source>
        <dbReference type="SAM" id="Phobius"/>
    </source>
</evidence>
<proteinExistence type="predicted"/>
<keyword evidence="1" id="KW-1133">Transmembrane helix</keyword>
<dbReference type="RefSeq" id="WP_090338535.1">
    <property type="nucleotide sequence ID" value="NZ_FNXY01000007.1"/>
</dbReference>
<dbReference type="AlphaFoldDB" id="A0A1H6YWD0"/>